<evidence type="ECO:0000313" key="8">
    <source>
        <dbReference type="EMBL" id="NYJ20541.1"/>
    </source>
</evidence>
<evidence type="ECO:0000256" key="2">
    <source>
        <dbReference type="ARBA" id="ARBA00022475"/>
    </source>
</evidence>
<evidence type="ECO:0000259" key="7">
    <source>
        <dbReference type="Pfam" id="PF12698"/>
    </source>
</evidence>
<dbReference type="Proteomes" id="UP000537260">
    <property type="component" value="Unassembled WGS sequence"/>
</dbReference>
<comment type="subcellular location">
    <subcellularLocation>
        <location evidence="1">Cell membrane</location>
        <topology evidence="1">Multi-pass membrane protein</topology>
    </subcellularLocation>
</comment>
<feature type="transmembrane region" description="Helical" evidence="6">
    <location>
        <begin position="224"/>
        <end position="253"/>
    </location>
</feature>
<dbReference type="EMBL" id="JACCFM010000001">
    <property type="protein sequence ID" value="NYJ20541.1"/>
    <property type="molecule type" value="Genomic_DNA"/>
</dbReference>
<feature type="domain" description="ABC-2 type transporter transmembrane" evidence="7">
    <location>
        <begin position="21"/>
        <end position="382"/>
    </location>
</feature>
<dbReference type="RefSeq" id="WP_179579142.1">
    <property type="nucleotide sequence ID" value="NZ_JACCFM010000001.1"/>
</dbReference>
<keyword evidence="9" id="KW-1185">Reference proteome</keyword>
<feature type="transmembrane region" description="Helical" evidence="6">
    <location>
        <begin position="363"/>
        <end position="382"/>
    </location>
</feature>
<protein>
    <submittedName>
        <fullName evidence="8">ABC-2 type transport system permease protein</fullName>
    </submittedName>
</protein>
<feature type="transmembrane region" description="Helical" evidence="6">
    <location>
        <begin position="181"/>
        <end position="203"/>
    </location>
</feature>
<evidence type="ECO:0000256" key="1">
    <source>
        <dbReference type="ARBA" id="ARBA00004651"/>
    </source>
</evidence>
<proteinExistence type="predicted"/>
<feature type="transmembrane region" description="Helical" evidence="6">
    <location>
        <begin position="308"/>
        <end position="327"/>
    </location>
</feature>
<keyword evidence="2" id="KW-1003">Cell membrane</keyword>
<feature type="transmembrane region" description="Helical" evidence="6">
    <location>
        <begin position="23"/>
        <end position="43"/>
    </location>
</feature>
<sequence length="418" mass="45275">MASHNLRIVVRFEFFRTITKRRFWVATLFVPVVVLVVFGLVLASNSSTDKASEAQKQAHFSFEYTDASGFVSPSVVARLGGTRAPSAQAGIEAVRAETIEAFFVYPKDPATQTIQVYGVDVGLFANGKYSSVAEAILQESAGRAIGSPELVALNQANFTTNTVTFSNGQISGGIDAAIPPIVFLAIFYAVILLLGNQMLSATLEEKENRVTEMILTTINPTSLILGKIISLLLIGVVQMLVFALPFALGYLFFRNELNLPNLDLADLRFEPEQMIVGALVLLGGFALFTGTLVALGAAMPTVKDAGPIYGALMVLIFVPFYTIALIISDPDAWIVQLLSFFPFSAPVTALLRNAFGTLPLWQAVIIIAELWLLSAIVLRLAVRLFRYGSIEYSRKVSIRDALQAGRASRAGQADRAGR</sequence>
<keyword evidence="4 6" id="KW-1133">Transmembrane helix</keyword>
<accession>A0A7Z0J6U1</accession>
<dbReference type="Pfam" id="PF12698">
    <property type="entry name" value="ABC2_membrane_3"/>
    <property type="match status" value="1"/>
</dbReference>
<evidence type="ECO:0000256" key="4">
    <source>
        <dbReference type="ARBA" id="ARBA00022989"/>
    </source>
</evidence>
<dbReference type="AlphaFoldDB" id="A0A7Z0J6U1"/>
<evidence type="ECO:0000256" key="5">
    <source>
        <dbReference type="ARBA" id="ARBA00023136"/>
    </source>
</evidence>
<dbReference type="GO" id="GO:0140359">
    <property type="term" value="F:ABC-type transporter activity"/>
    <property type="evidence" value="ECO:0007669"/>
    <property type="project" value="InterPro"/>
</dbReference>
<name>A0A7Z0J6U1_9MICO</name>
<dbReference type="PANTHER" id="PTHR30294:SF29">
    <property type="entry name" value="MULTIDRUG ABC TRANSPORTER PERMEASE YBHS-RELATED"/>
    <property type="match status" value="1"/>
</dbReference>
<evidence type="ECO:0000256" key="3">
    <source>
        <dbReference type="ARBA" id="ARBA00022692"/>
    </source>
</evidence>
<dbReference type="InterPro" id="IPR051449">
    <property type="entry name" value="ABC-2_transporter_component"/>
</dbReference>
<dbReference type="InterPro" id="IPR013525">
    <property type="entry name" value="ABC2_TM"/>
</dbReference>
<comment type="caution">
    <text evidence="8">The sequence shown here is derived from an EMBL/GenBank/DDBJ whole genome shotgun (WGS) entry which is preliminary data.</text>
</comment>
<dbReference type="PANTHER" id="PTHR30294">
    <property type="entry name" value="MEMBRANE COMPONENT OF ABC TRANSPORTER YHHJ-RELATED"/>
    <property type="match status" value="1"/>
</dbReference>
<keyword evidence="3 6" id="KW-0812">Transmembrane</keyword>
<evidence type="ECO:0000256" key="6">
    <source>
        <dbReference type="SAM" id="Phobius"/>
    </source>
</evidence>
<gene>
    <name evidence="8" type="ORF">HNR05_002332</name>
</gene>
<keyword evidence="5 6" id="KW-0472">Membrane</keyword>
<feature type="transmembrane region" description="Helical" evidence="6">
    <location>
        <begin position="273"/>
        <end position="296"/>
    </location>
</feature>
<organism evidence="8 9">
    <name type="scientific">Glaciibacter psychrotolerans</name>
    <dbReference type="NCBI Taxonomy" id="670054"/>
    <lineage>
        <taxon>Bacteria</taxon>
        <taxon>Bacillati</taxon>
        <taxon>Actinomycetota</taxon>
        <taxon>Actinomycetes</taxon>
        <taxon>Micrococcales</taxon>
        <taxon>Microbacteriaceae</taxon>
        <taxon>Glaciibacter</taxon>
    </lineage>
</organism>
<reference evidence="8 9" key="1">
    <citation type="submission" date="2020-07" db="EMBL/GenBank/DDBJ databases">
        <title>Sequencing the genomes of 1000 actinobacteria strains.</title>
        <authorList>
            <person name="Klenk H.-P."/>
        </authorList>
    </citation>
    <scope>NUCLEOTIDE SEQUENCE [LARGE SCALE GENOMIC DNA]</scope>
    <source>
        <strain evidence="8 9">LI1</strain>
    </source>
</reference>
<dbReference type="GO" id="GO:0005886">
    <property type="term" value="C:plasma membrane"/>
    <property type="evidence" value="ECO:0007669"/>
    <property type="project" value="UniProtKB-SubCell"/>
</dbReference>
<evidence type="ECO:0000313" key="9">
    <source>
        <dbReference type="Proteomes" id="UP000537260"/>
    </source>
</evidence>